<evidence type="ECO:0000256" key="1">
    <source>
        <dbReference type="SAM" id="MobiDB-lite"/>
    </source>
</evidence>
<evidence type="ECO:0000313" key="3">
    <source>
        <dbReference type="EMBL" id="AJA07296.1"/>
    </source>
</evidence>
<feature type="region of interest" description="Disordered" evidence="1">
    <location>
        <begin position="864"/>
        <end position="930"/>
    </location>
</feature>
<sequence>MINPIRLKGKPANIARYYTVGDYYTKGADEHSEWGGKIATELGLEGEVDPAVFKELLAGKVGEQQLGRRRKDGNIQHHPGWDFAVNAPKSVSIMALVAGDDRIIEAHEQAVGVALTYLEEHATMRHRVDGEVTEKTTGRLIWARFTEHASRELDPHLHTHVVVMNITDERDGAKKVSLETRAMFAEQMAAGQVYRNELAHLLRERGYDIEFDPRRGLFEIRGVPKDLISDMSQRAEQIDAHAKEHGLTGQAARQKSFYATRGPKQKVSLEELHQRWDGRLGQHAETVKDVRADAETIGERRIEVEAQTAARAMLFGLRQSEGKEAVNNLGLLLQTALASHVGEVRLSDVRPGVDEHQARAKLLETRHRTGDEIHTRGRTSRRTARLEVALSDHLALALTDASPLASIEALRDAGLAHNLNPEQRTALIHLGRSEDRIVGVHGVAGSGKSTIIGALREAAGEDAILIALAPTSSAAAELGKKAGIESRTVASLLASGGARLDESHVLVVDEAGQLGNRQAVRLLEISRTTGARLLLIGDTRQTGAIEQGKPFWLMQRLGLPKAELREPIRQETDKMTQAVRLARLQNYDGSLSSLDKVTTGESGEMLAASLVADWTRLTPENREKTNILVLENATRLIVNTKVREALKTEGAIAAEETRLSILSPSGMTEQEKHFARFYSRGQVVVFSRDNVGLGIARDAEYKVVGVGRDARGRQTVNLVDEHGRTIQWDPRLGRASQINVFKEEQRDLAAGDRIQWRLVNKELDLKNAERGTVERLDGALATIRWDRDGRSQEIDLSQHKNWDHGYGETVYSAQSKTYDRVYVLAPVNSPLVTGQNFYTAITRARFGVSLWTENRQKLVEKLKQRTGEKTSSLQGLGRIDRDSVKGRSARHTERWDKLRAEQRAERAERKDKPAAQRESAKSTQPTGLAERIADRALSAASFMDRWVISLLDRSSHRGDDREDGRAAASAHQPPSEPAHAPSQDHGGGHDR</sequence>
<keyword evidence="4" id="KW-1185">Reference proteome</keyword>
<dbReference type="Gene3D" id="3.40.50.300">
    <property type="entry name" value="P-loop containing nucleotide triphosphate hydrolases"/>
    <property type="match status" value="2"/>
</dbReference>
<dbReference type="Pfam" id="PF08751">
    <property type="entry name" value="TrwC"/>
    <property type="match status" value="1"/>
</dbReference>
<dbReference type="Gene3D" id="2.30.30.940">
    <property type="match status" value="1"/>
</dbReference>
<dbReference type="EMBL" id="CP009122">
    <property type="protein sequence ID" value="AJA07296.1"/>
    <property type="molecule type" value="Genomic_DNA"/>
</dbReference>
<reference evidence="3 4" key="1">
    <citation type="journal article" date="2015" name="Int. J. Syst. Evol. Microbiol.">
        <title>Description of Sphingopyxis fribergensis sp. nov. - a soil bacterium with the ability to degrade styrene and phenylacetic acid.</title>
        <authorList>
            <person name="Oelschlagel M."/>
            <person name="Ruckert C."/>
            <person name="Kalinowski J."/>
            <person name="Schmidt G."/>
            <person name="Schlomann M."/>
            <person name="Tischler D."/>
        </authorList>
    </citation>
    <scope>NUCLEOTIDE SEQUENCE [LARGE SCALE GENOMIC DNA]</scope>
    <source>
        <strain evidence="3 4">Kp5.2</strain>
    </source>
</reference>
<dbReference type="RefSeq" id="WP_039571005.1">
    <property type="nucleotide sequence ID" value="NZ_CP009122.1"/>
</dbReference>
<dbReference type="HOGENOM" id="CLU_001748_0_2_5"/>
<feature type="compositionally biased region" description="Basic and acidic residues" evidence="1">
    <location>
        <begin position="954"/>
        <end position="965"/>
    </location>
</feature>
<proteinExistence type="predicted"/>
<feature type="region of interest" description="Disordered" evidence="1">
    <location>
        <begin position="954"/>
        <end position="991"/>
    </location>
</feature>
<feature type="compositionally biased region" description="Basic and acidic residues" evidence="1">
    <location>
        <begin position="878"/>
        <end position="920"/>
    </location>
</feature>
<dbReference type="InterPro" id="IPR027417">
    <property type="entry name" value="P-loop_NTPase"/>
</dbReference>
<dbReference type="CDD" id="cd18809">
    <property type="entry name" value="SF1_C_RecD"/>
    <property type="match status" value="1"/>
</dbReference>
<gene>
    <name evidence="3" type="ORF">SKP52_01795</name>
</gene>
<dbReference type="NCBIfam" id="TIGR02686">
    <property type="entry name" value="relax_trwC"/>
    <property type="match status" value="1"/>
</dbReference>
<dbReference type="OrthoDB" id="98563at2"/>
<dbReference type="InterPro" id="IPR014059">
    <property type="entry name" value="TraI/TrwC_relax"/>
</dbReference>
<dbReference type="KEGG" id="sphk:SKP52_01795"/>
<organism evidence="3 4">
    <name type="scientific">Sphingopyxis fribergensis</name>
    <dbReference type="NCBI Taxonomy" id="1515612"/>
    <lineage>
        <taxon>Bacteria</taxon>
        <taxon>Pseudomonadati</taxon>
        <taxon>Pseudomonadota</taxon>
        <taxon>Alphaproteobacteria</taxon>
        <taxon>Sphingomonadales</taxon>
        <taxon>Sphingomonadaceae</taxon>
        <taxon>Sphingopyxis</taxon>
    </lineage>
</organism>
<dbReference type="Pfam" id="PF13604">
    <property type="entry name" value="AAA_30"/>
    <property type="match status" value="1"/>
</dbReference>
<evidence type="ECO:0000259" key="2">
    <source>
        <dbReference type="Pfam" id="PF08751"/>
    </source>
</evidence>
<name>A0A0A7PB28_9SPHN</name>
<feature type="domain" description="TrwC relaxase" evidence="2">
    <location>
        <begin position="13"/>
        <end position="281"/>
    </location>
</feature>
<dbReference type="NCBIfam" id="NF041492">
    <property type="entry name" value="MobF"/>
    <property type="match status" value="1"/>
</dbReference>
<protein>
    <submittedName>
        <fullName evidence="3">TrwC protein</fullName>
    </submittedName>
</protein>
<dbReference type="SUPFAM" id="SSF52540">
    <property type="entry name" value="P-loop containing nucleoside triphosphate hydrolases"/>
    <property type="match status" value="2"/>
</dbReference>
<dbReference type="SUPFAM" id="SSF55464">
    <property type="entry name" value="Origin of replication-binding domain, RBD-like"/>
    <property type="match status" value="1"/>
</dbReference>
<dbReference type="Proteomes" id="UP000030907">
    <property type="component" value="Chromosome"/>
</dbReference>
<evidence type="ECO:0000313" key="4">
    <source>
        <dbReference type="Proteomes" id="UP000030907"/>
    </source>
</evidence>
<dbReference type="AlphaFoldDB" id="A0A0A7PB28"/>
<accession>A0A0A7PB28</accession>
<dbReference type="STRING" id="1515612.SKP52_01795"/>
<dbReference type="InterPro" id="IPR014862">
    <property type="entry name" value="TrwC"/>
</dbReference>